<feature type="transmembrane region" description="Helical" evidence="7">
    <location>
        <begin position="93"/>
        <end position="110"/>
    </location>
</feature>
<dbReference type="PANTHER" id="PTHR43731:SF14">
    <property type="entry name" value="PRESENILIN-ASSOCIATED RHOMBOID-LIKE PROTEIN, MITOCHONDRIAL"/>
    <property type="match status" value="1"/>
</dbReference>
<evidence type="ECO:0000259" key="8">
    <source>
        <dbReference type="Pfam" id="PF01694"/>
    </source>
</evidence>
<keyword evidence="4" id="KW-0378">Hydrolase</keyword>
<name>A0A1M6K7F6_REIAG</name>
<evidence type="ECO:0000256" key="5">
    <source>
        <dbReference type="ARBA" id="ARBA00022989"/>
    </source>
</evidence>
<feature type="transmembrane region" description="Helical" evidence="7">
    <location>
        <begin position="54"/>
        <end position="72"/>
    </location>
</feature>
<keyword evidence="5 7" id="KW-1133">Transmembrane helix</keyword>
<evidence type="ECO:0000256" key="6">
    <source>
        <dbReference type="ARBA" id="ARBA00023136"/>
    </source>
</evidence>
<evidence type="ECO:0000256" key="3">
    <source>
        <dbReference type="ARBA" id="ARBA00022692"/>
    </source>
</evidence>
<dbReference type="AlphaFoldDB" id="A0A1M6K7F6"/>
<protein>
    <submittedName>
        <fullName evidence="9">Rhomboid protease GluP</fullName>
    </submittedName>
</protein>
<dbReference type="InterPro" id="IPR035952">
    <property type="entry name" value="Rhomboid-like_sf"/>
</dbReference>
<feature type="domain" description="Peptidase S54 rhomboid" evidence="8">
    <location>
        <begin position="374"/>
        <end position="510"/>
    </location>
</feature>
<reference evidence="10" key="1">
    <citation type="submission" date="2016-11" db="EMBL/GenBank/DDBJ databases">
        <authorList>
            <person name="Varghese N."/>
            <person name="Submissions S."/>
        </authorList>
    </citation>
    <scope>NUCLEOTIDE SEQUENCE [LARGE SCALE GENOMIC DNA]</scope>
    <source>
        <strain evidence="10">DSM 26134</strain>
    </source>
</reference>
<feature type="transmembrane region" description="Helical" evidence="7">
    <location>
        <begin position="493"/>
        <end position="511"/>
    </location>
</feature>
<proteinExistence type="inferred from homology"/>
<feature type="transmembrane region" description="Helical" evidence="7">
    <location>
        <begin position="275"/>
        <end position="293"/>
    </location>
</feature>
<dbReference type="GO" id="GO:0016020">
    <property type="term" value="C:membrane"/>
    <property type="evidence" value="ECO:0007669"/>
    <property type="project" value="UniProtKB-SubCell"/>
</dbReference>
<dbReference type="PANTHER" id="PTHR43731">
    <property type="entry name" value="RHOMBOID PROTEASE"/>
    <property type="match status" value="1"/>
</dbReference>
<sequence length="523" mass="59546">MLACIICQMENYTAKFKHIAPTFIYVAFGTTIATLLFRWVFTINSEILPIKEDIFNIWLPLILPWIPITIWLRPKLRILKFKDPDRLSMLYQMIAWGTMVAMMIVSNGYLKTATGKLVELNSIEQSTNLDTRFLKLKKIELNRELGSAHTDFRASGKYNQYLNFDSYFVYPFTAKDSNGKYKYWYGVKINDQISNKIEPEEKERKYQAFFQQAIKNFEVYKFSEPDYFEVLPHSDDREGFLNAVMHQEQFVSSEPIIIEPKDGLYSSRNGKKFEWIFGSFGIGFSVFLFALIFPKYHAPEHKRQLKGIKPQSDDLIDMLKFLIPKDEHYATSIILDLNILIFLLMIFSGVHIISPNGLELLEWGANRRAETTGGDWWRLISSMFLHGGIMHLFLNIYGLVIAALFIEPIFGRTKYFILYFVSGICGSLASIYWYENTISVGASGAIFGLYGAILGLLLTSAFPKDGKKGILMFIGPYVGINLLFGLTGGIDNAAHIGGLISGAVLGIILYVSDKNTQANRVDG</sequence>
<feature type="transmembrane region" description="Helical" evidence="7">
    <location>
        <begin position="440"/>
        <end position="458"/>
    </location>
</feature>
<feature type="transmembrane region" description="Helical" evidence="7">
    <location>
        <begin position="415"/>
        <end position="434"/>
    </location>
</feature>
<dbReference type="Gene3D" id="1.20.1540.10">
    <property type="entry name" value="Rhomboid-like"/>
    <property type="match status" value="1"/>
</dbReference>
<dbReference type="GO" id="GO:0004252">
    <property type="term" value="F:serine-type endopeptidase activity"/>
    <property type="evidence" value="ECO:0007669"/>
    <property type="project" value="InterPro"/>
</dbReference>
<dbReference type="STRING" id="156994.SAMN04488028_101468"/>
<dbReference type="InterPro" id="IPR050925">
    <property type="entry name" value="Rhomboid_protease_S54"/>
</dbReference>
<feature type="transmembrane region" description="Helical" evidence="7">
    <location>
        <begin position="329"/>
        <end position="353"/>
    </location>
</feature>
<keyword evidence="9" id="KW-0645">Protease</keyword>
<accession>A0A1M6K7F6</accession>
<dbReference type="EMBL" id="FRAA01000001">
    <property type="protein sequence ID" value="SHJ54854.1"/>
    <property type="molecule type" value="Genomic_DNA"/>
</dbReference>
<dbReference type="InterPro" id="IPR022764">
    <property type="entry name" value="Peptidase_S54_rhomboid_dom"/>
</dbReference>
<evidence type="ECO:0000256" key="4">
    <source>
        <dbReference type="ARBA" id="ARBA00022801"/>
    </source>
</evidence>
<evidence type="ECO:0000256" key="7">
    <source>
        <dbReference type="SAM" id="Phobius"/>
    </source>
</evidence>
<keyword evidence="10" id="KW-1185">Reference proteome</keyword>
<feature type="transmembrane region" description="Helical" evidence="7">
    <location>
        <begin position="383"/>
        <end position="406"/>
    </location>
</feature>
<evidence type="ECO:0000256" key="1">
    <source>
        <dbReference type="ARBA" id="ARBA00004141"/>
    </source>
</evidence>
<organism evidence="9 10">
    <name type="scientific">Reichenbachiella agariperforans</name>
    <dbReference type="NCBI Taxonomy" id="156994"/>
    <lineage>
        <taxon>Bacteria</taxon>
        <taxon>Pseudomonadati</taxon>
        <taxon>Bacteroidota</taxon>
        <taxon>Cytophagia</taxon>
        <taxon>Cytophagales</taxon>
        <taxon>Reichenbachiellaceae</taxon>
        <taxon>Reichenbachiella</taxon>
    </lineage>
</organism>
<comment type="similarity">
    <text evidence="2">Belongs to the peptidase S54 family.</text>
</comment>
<comment type="subcellular location">
    <subcellularLocation>
        <location evidence="1">Membrane</location>
        <topology evidence="1">Multi-pass membrane protein</topology>
    </subcellularLocation>
</comment>
<dbReference type="Pfam" id="PF01694">
    <property type="entry name" value="Rhomboid"/>
    <property type="match status" value="1"/>
</dbReference>
<evidence type="ECO:0000313" key="9">
    <source>
        <dbReference type="EMBL" id="SHJ54854.1"/>
    </source>
</evidence>
<evidence type="ECO:0000313" key="10">
    <source>
        <dbReference type="Proteomes" id="UP000184474"/>
    </source>
</evidence>
<keyword evidence="6 7" id="KW-0472">Membrane</keyword>
<feature type="transmembrane region" description="Helical" evidence="7">
    <location>
        <begin position="23"/>
        <end position="42"/>
    </location>
</feature>
<dbReference type="GO" id="GO:0006508">
    <property type="term" value="P:proteolysis"/>
    <property type="evidence" value="ECO:0007669"/>
    <property type="project" value="UniProtKB-KW"/>
</dbReference>
<dbReference type="Proteomes" id="UP000184474">
    <property type="component" value="Unassembled WGS sequence"/>
</dbReference>
<keyword evidence="3 7" id="KW-0812">Transmembrane</keyword>
<gene>
    <name evidence="9" type="ORF">SAMN04488028_101468</name>
</gene>
<evidence type="ECO:0000256" key="2">
    <source>
        <dbReference type="ARBA" id="ARBA00009045"/>
    </source>
</evidence>
<dbReference type="SUPFAM" id="SSF144091">
    <property type="entry name" value="Rhomboid-like"/>
    <property type="match status" value="1"/>
</dbReference>